<organism evidence="1">
    <name type="scientific">Homo sapiens</name>
    <name type="common">Human</name>
    <dbReference type="NCBI Taxonomy" id="9606"/>
    <lineage>
        <taxon>Eukaryota</taxon>
        <taxon>Metazoa</taxon>
        <taxon>Chordata</taxon>
        <taxon>Craniata</taxon>
        <taxon>Vertebrata</taxon>
        <taxon>Euteleostomi</taxon>
        <taxon>Mammalia</taxon>
        <taxon>Eutheria</taxon>
        <taxon>Euarchontoglires</taxon>
        <taxon>Primates</taxon>
        <taxon>Haplorrhini</taxon>
        <taxon>Catarrhini</taxon>
        <taxon>Hominidae</taxon>
        <taxon>Homo</taxon>
    </lineage>
</organism>
<evidence type="ECO:0000313" key="1">
    <source>
        <dbReference type="EMBL" id="ALQ33935.1"/>
    </source>
</evidence>
<sequence length="93" mass="10492">MFNYERPKHFIQSQNPCGSRLQPPGVTTCNTRLDVTARPNQTLPAPKQLRVRPTFSKYLALNGKGLNVKQAFNPEGEFQRLAAQSGLYESEEL</sequence>
<accession>A0A0S2Z4Y0</accession>
<dbReference type="PeptideAtlas" id="A0A0S2Z4Y0"/>
<dbReference type="ChiTaRS" id="MYOT">
    <property type="organism name" value="human"/>
</dbReference>
<dbReference type="EMBL" id="KU178477">
    <property type="protein sequence ID" value="ALQ33935.1"/>
    <property type="molecule type" value="mRNA"/>
</dbReference>
<reference evidence="1" key="1">
    <citation type="journal article" date="2016" name="Cell">
        <title>Widespread Expansion of Protein Interaction Capabilities by Alternative Splicing.</title>
        <authorList>
            <person name="Yang X."/>
            <person name="Coulombe-Huntington J."/>
            <person name="Kang S."/>
            <person name="Sheynkman G.M."/>
            <person name="Hao T."/>
            <person name="Richardson A."/>
            <person name="Sun S."/>
            <person name="Yang F."/>
            <person name="Shen Y.A."/>
            <person name="Murray R."/>
            <person name="Spirohn K."/>
            <person name="Begg B.E."/>
            <person name="Duran-Frigola M."/>
            <person name="MacWilliams A."/>
            <person name="Pevzner S.J."/>
            <person name="Zhong Q."/>
            <person name="Trigg S.A."/>
            <person name="Tam S."/>
            <person name="Ghamsari L."/>
            <person name="Sahni N."/>
            <person name="Yi S."/>
            <person name="Rodriguez M.D."/>
            <person name="Balcha D."/>
            <person name="Tan G."/>
            <person name="Costanzo M."/>
            <person name="Andrews B."/>
            <person name="Boone C."/>
            <person name="Zhou X.J."/>
            <person name="Salehi-Ashtiani K."/>
            <person name="Charloteaux B."/>
            <person name="Chen A."/>
            <person name="Calderwood M.A."/>
            <person name="Aloy P."/>
            <person name="Roth F.P."/>
            <person name="Hill D.E."/>
            <person name="Iakoucheva L.M."/>
            <person name="Xia Y."/>
            <person name="Vidal M."/>
        </authorList>
    </citation>
    <scope>NUCLEOTIDE SEQUENCE</scope>
</reference>
<feature type="non-terminal residue" evidence="1">
    <location>
        <position position="93"/>
    </location>
</feature>
<name>A0A0S2Z4Y0_HUMAN</name>
<comment type="interaction">
    <interactant intactId="EBI-16430371">
        <id>A0A0S2Z4Y0</id>
    </interactant>
    <interactant intactId="EBI-351710">
        <id>P12814</id>
        <label>ACTN1</label>
    </interactant>
    <organismsDiffer>false</organismsDiffer>
    <experiments>3</experiments>
</comment>
<protein>
    <submittedName>
        <fullName evidence="1">Myotilin isoform 2</fullName>
    </submittedName>
</protein>
<comment type="interaction">
    <interactant intactId="EBI-16430371">
        <id>A0A0S2Z4Y0</id>
    </interactant>
    <interactant intactId="EBI-77797">
        <id>P35609</id>
        <label>ACTN2</label>
    </interactant>
    <organismsDiffer>false</organismsDiffer>
    <experiments>3</experiments>
</comment>
<gene>
    <name evidence="1" type="primary">MYOT</name>
</gene>
<dbReference type="OrthoDB" id="6612025at2759"/>
<dbReference type="AlphaFoldDB" id="A0A0S2Z4Y0"/>
<proteinExistence type="evidence at protein level"/>
<dbReference type="IntAct" id="A0A0S2Z4Y0">
    <property type="interactions" value="2"/>
</dbReference>